<sequence>MASIVQPCFHFSTGRKRRHAVAKSFLQSTVQLLISVCACALEKQGKKEAQGGKSTQQEAQPDSSDACGTAQPQQSHTVAAHTIHKNKKKTKKHGGRVWLCVWRCGCLPALAA</sequence>
<dbReference type="Proteomes" id="UP000017861">
    <property type="component" value="Unassembled WGS sequence"/>
</dbReference>
<reference evidence="2 3" key="1">
    <citation type="journal article" date="2014" name="Genome Announc.">
        <title>Trypanosoma cruzi Clone Dm28c Draft Genome Sequence.</title>
        <authorList>
            <person name="Grisard E.C."/>
            <person name="Teixeira S.M."/>
            <person name="de Almeida L.G."/>
            <person name="Stoco P.H."/>
            <person name="Gerber A.L."/>
            <person name="Talavera-Lopez C."/>
            <person name="Lima O.C."/>
            <person name="Andersson B."/>
            <person name="de Vasconcelos A.T."/>
        </authorList>
    </citation>
    <scope>NUCLEOTIDE SEQUENCE [LARGE SCALE GENOMIC DNA]</scope>
    <source>
        <strain evidence="2 3">Dm28c</strain>
    </source>
</reference>
<feature type="compositionally biased region" description="Polar residues" evidence="1">
    <location>
        <begin position="54"/>
        <end position="63"/>
    </location>
</feature>
<gene>
    <name evidence="2" type="ORF">TCDM_13353</name>
</gene>
<evidence type="ECO:0000313" key="3">
    <source>
        <dbReference type="Proteomes" id="UP000017861"/>
    </source>
</evidence>
<dbReference type="VEuPathDB" id="TriTrypDB:TCDM_13353"/>
<evidence type="ECO:0000256" key="1">
    <source>
        <dbReference type="SAM" id="MobiDB-lite"/>
    </source>
</evidence>
<accession>V5ASZ2</accession>
<comment type="caution">
    <text evidence="2">The sequence shown here is derived from an EMBL/GenBank/DDBJ whole genome shotgun (WGS) entry which is preliminary data.</text>
</comment>
<dbReference type="EMBL" id="AYLP01000969">
    <property type="protein sequence ID" value="ESS55193.1"/>
    <property type="molecule type" value="Genomic_DNA"/>
</dbReference>
<feature type="compositionally biased region" description="Basic residues" evidence="1">
    <location>
        <begin position="82"/>
        <end position="93"/>
    </location>
</feature>
<name>V5ASZ2_TRYCR</name>
<organism evidence="2 3">
    <name type="scientific">Trypanosoma cruzi Dm28c</name>
    <dbReference type="NCBI Taxonomy" id="1416333"/>
    <lineage>
        <taxon>Eukaryota</taxon>
        <taxon>Discoba</taxon>
        <taxon>Euglenozoa</taxon>
        <taxon>Kinetoplastea</taxon>
        <taxon>Metakinetoplastina</taxon>
        <taxon>Trypanosomatida</taxon>
        <taxon>Trypanosomatidae</taxon>
        <taxon>Trypanosoma</taxon>
        <taxon>Schizotrypanum</taxon>
    </lineage>
</organism>
<feature type="region of interest" description="Disordered" evidence="1">
    <location>
        <begin position="47"/>
        <end position="93"/>
    </location>
</feature>
<protein>
    <submittedName>
        <fullName evidence="2">Uncharacterized protein</fullName>
    </submittedName>
</protein>
<evidence type="ECO:0000313" key="2">
    <source>
        <dbReference type="EMBL" id="ESS55193.1"/>
    </source>
</evidence>
<dbReference type="AlphaFoldDB" id="V5ASZ2"/>
<proteinExistence type="predicted"/>